<dbReference type="Gene3D" id="3.30.450.40">
    <property type="match status" value="1"/>
</dbReference>
<feature type="domain" description="PAS" evidence="1">
    <location>
        <begin position="482"/>
        <end position="559"/>
    </location>
</feature>
<dbReference type="Pfam" id="PF00990">
    <property type="entry name" value="GGDEF"/>
    <property type="match status" value="1"/>
</dbReference>
<evidence type="ECO:0000313" key="3">
    <source>
        <dbReference type="EMBL" id="WUR15643.1"/>
    </source>
</evidence>
<accession>A0ABZ1UUN0</accession>
<organism evidence="3 4">
    <name type="scientific">[Empedobacter] haloabium</name>
    <dbReference type="NCBI Taxonomy" id="592317"/>
    <lineage>
        <taxon>Bacteria</taxon>
        <taxon>Pseudomonadati</taxon>
        <taxon>Pseudomonadota</taxon>
        <taxon>Betaproteobacteria</taxon>
        <taxon>Burkholderiales</taxon>
        <taxon>Oxalobacteraceae</taxon>
        <taxon>Telluria group</taxon>
        <taxon>Telluria group incertae sedis</taxon>
    </lineage>
</organism>
<dbReference type="EC" id="2.7.7.65" evidence="3"/>
<dbReference type="SMART" id="SM00065">
    <property type="entry name" value="GAF"/>
    <property type="match status" value="1"/>
</dbReference>
<dbReference type="Gene3D" id="3.30.70.270">
    <property type="match status" value="1"/>
</dbReference>
<evidence type="ECO:0000259" key="1">
    <source>
        <dbReference type="PROSITE" id="PS50112"/>
    </source>
</evidence>
<dbReference type="NCBIfam" id="TIGR00254">
    <property type="entry name" value="GGDEF"/>
    <property type="match status" value="1"/>
</dbReference>
<keyword evidence="4" id="KW-1185">Reference proteome</keyword>
<protein>
    <submittedName>
        <fullName evidence="3">Diguanylate cyclase</fullName>
        <ecNumber evidence="3">2.7.7.65</ecNumber>
    </submittedName>
</protein>
<proteinExistence type="predicted"/>
<dbReference type="SUPFAM" id="SSF55073">
    <property type="entry name" value="Nucleotide cyclase"/>
    <property type="match status" value="1"/>
</dbReference>
<dbReference type="PROSITE" id="PS50887">
    <property type="entry name" value="GGDEF"/>
    <property type="match status" value="1"/>
</dbReference>
<dbReference type="Gene3D" id="3.30.450.20">
    <property type="entry name" value="PAS domain"/>
    <property type="match status" value="3"/>
</dbReference>
<name>A0ABZ1UUN0_9BURK</name>
<dbReference type="SMART" id="SM00267">
    <property type="entry name" value="GGDEF"/>
    <property type="match status" value="1"/>
</dbReference>
<reference evidence="3 4" key="1">
    <citation type="journal article" date="2019" name="Int. J. Syst. Evol. Microbiol.">
        <title>The Draft Whole-Genome Sequence of the Antibiotic Producer Empedobacter haloabium ATCC 31962 Provides Indications for Its Taxonomic Reclassification.</title>
        <authorList>
            <person name="Miess H."/>
            <person name="Arlt P."/>
            <person name="Apel A.K."/>
            <person name="Weber T."/>
            <person name="Nieselt K."/>
            <person name="Hanssen F."/>
            <person name="Czemmel S."/>
            <person name="Nahnsen S."/>
            <person name="Gross H."/>
        </authorList>
    </citation>
    <scope>NUCLEOTIDE SEQUENCE [LARGE SCALE GENOMIC DNA]</scope>
    <source>
        <strain evidence="3 4">ATCC 31962</strain>
    </source>
</reference>
<feature type="domain" description="GGDEF" evidence="2">
    <location>
        <begin position="636"/>
        <end position="767"/>
    </location>
</feature>
<dbReference type="EMBL" id="CP136508">
    <property type="protein sequence ID" value="WUR15643.1"/>
    <property type="molecule type" value="Genomic_DNA"/>
</dbReference>
<dbReference type="Pfam" id="PF00989">
    <property type="entry name" value="PAS"/>
    <property type="match status" value="2"/>
</dbReference>
<sequence length="770" mass="84309">MSEQHHCTEAARLAALRQLAILDTPAEERFDRYTRLAAAALRVPIAAFVLVDAERQWFKSRVGLDACATPRSIAFCSHAIAAGDTLVVPDARLDQRFCDNPLVTGAPGVRAYAGQPVYSVGGEPLGTLCVIDTVPRAFDAQALRLLRDLAALVQEELNRDLLVRARDAAEAGLRELNEHLEARVLERTRALHDNNELLRQEIARREQVESSLRHNKQRVRNVIDTCLAAFVGIDEEQRITEWNPAAEKLFGWSRAEALGQNVGTLIVPARLRERHDAGMARFQITGDAAMCSQLLELPALTRAGDERIVEMSINHFEVDGQRFLAAFLQDVSARIAAQQALRAKEQLLDAVLEAVDVGVVACDAAGAITLFNRAARKLHNLPPAPAGVPPSLPDGRWFGSHQLRQPGSLDALPDDMVPLRRALRGESVVNVPVEVVVADMKPRLTLVSGRPLTGPRGERLGAVVAINDVTDLAESRGRIVESEERLRTIADNVPALIAYIGPDLRYRFANERYADWLGLDPAAMLGRTVAEAMGELFYGERRAALEACMAGSARVVEGEVRRYGHSRVIRSSYIPHVRDGVVLGAYVFSTDMTAAREHERQLHALAHTDHLTGLPNRRAHEQRLAQAIDRAHRNGSALALASLDVDHFKQINDTLGHGAGDAVLREFGQRLAASVRVTDAVARLAGDEFVIVLEQVHTAAECATIGRKLLDAIRPSFFVEGRILPVTASIGIGWSARPERRALAEAADRALYRTKEAGRDGVSVEQCRDG</sequence>
<keyword evidence="3" id="KW-0808">Transferase</keyword>
<dbReference type="GO" id="GO:0052621">
    <property type="term" value="F:diguanylate cyclase activity"/>
    <property type="evidence" value="ECO:0007669"/>
    <property type="project" value="UniProtKB-EC"/>
</dbReference>
<dbReference type="InterPro" id="IPR013656">
    <property type="entry name" value="PAS_4"/>
</dbReference>
<evidence type="ECO:0000259" key="2">
    <source>
        <dbReference type="PROSITE" id="PS50887"/>
    </source>
</evidence>
<dbReference type="InterPro" id="IPR043128">
    <property type="entry name" value="Rev_trsase/Diguanyl_cyclase"/>
</dbReference>
<dbReference type="PANTHER" id="PTHR44757">
    <property type="entry name" value="DIGUANYLATE CYCLASE DGCP"/>
    <property type="match status" value="1"/>
</dbReference>
<dbReference type="SUPFAM" id="SSF55781">
    <property type="entry name" value="GAF domain-like"/>
    <property type="match status" value="1"/>
</dbReference>
<keyword evidence="3" id="KW-0548">Nucleotidyltransferase</keyword>
<dbReference type="SMART" id="SM00091">
    <property type="entry name" value="PAS"/>
    <property type="match status" value="3"/>
</dbReference>
<gene>
    <name evidence="3" type="ORF">E7V67_011230</name>
</gene>
<dbReference type="InterPro" id="IPR000014">
    <property type="entry name" value="PAS"/>
</dbReference>
<dbReference type="Proteomes" id="UP000321323">
    <property type="component" value="Chromosome"/>
</dbReference>
<dbReference type="PROSITE" id="PS50112">
    <property type="entry name" value="PAS"/>
    <property type="match status" value="2"/>
</dbReference>
<dbReference type="InterPro" id="IPR029787">
    <property type="entry name" value="Nucleotide_cyclase"/>
</dbReference>
<feature type="domain" description="PAS" evidence="1">
    <location>
        <begin position="215"/>
        <end position="268"/>
    </location>
</feature>
<evidence type="ECO:0000313" key="4">
    <source>
        <dbReference type="Proteomes" id="UP000321323"/>
    </source>
</evidence>
<dbReference type="InterPro" id="IPR013767">
    <property type="entry name" value="PAS_fold"/>
</dbReference>
<dbReference type="InterPro" id="IPR003018">
    <property type="entry name" value="GAF"/>
</dbReference>
<dbReference type="Pfam" id="PF01590">
    <property type="entry name" value="GAF"/>
    <property type="match status" value="1"/>
</dbReference>
<dbReference type="InterPro" id="IPR035965">
    <property type="entry name" value="PAS-like_dom_sf"/>
</dbReference>
<dbReference type="Pfam" id="PF08448">
    <property type="entry name" value="PAS_4"/>
    <property type="match status" value="1"/>
</dbReference>
<dbReference type="NCBIfam" id="TIGR00229">
    <property type="entry name" value="sensory_box"/>
    <property type="match status" value="2"/>
</dbReference>
<dbReference type="SUPFAM" id="SSF55785">
    <property type="entry name" value="PYP-like sensor domain (PAS domain)"/>
    <property type="match status" value="3"/>
</dbReference>
<dbReference type="InterPro" id="IPR052155">
    <property type="entry name" value="Biofilm_reg_signaling"/>
</dbReference>
<dbReference type="InterPro" id="IPR000160">
    <property type="entry name" value="GGDEF_dom"/>
</dbReference>
<dbReference type="PANTHER" id="PTHR44757:SF2">
    <property type="entry name" value="BIOFILM ARCHITECTURE MAINTENANCE PROTEIN MBAA"/>
    <property type="match status" value="1"/>
</dbReference>
<dbReference type="CDD" id="cd01949">
    <property type="entry name" value="GGDEF"/>
    <property type="match status" value="1"/>
</dbReference>
<dbReference type="CDD" id="cd00130">
    <property type="entry name" value="PAS"/>
    <property type="match status" value="1"/>
</dbReference>
<dbReference type="InterPro" id="IPR029016">
    <property type="entry name" value="GAF-like_dom_sf"/>
</dbReference>